<keyword evidence="4" id="KW-1185">Reference proteome</keyword>
<evidence type="ECO:0008006" key="5">
    <source>
        <dbReference type="Google" id="ProtNLM"/>
    </source>
</evidence>
<feature type="compositionally biased region" description="Low complexity" evidence="1">
    <location>
        <begin position="222"/>
        <end position="253"/>
    </location>
</feature>
<reference evidence="3 4" key="1">
    <citation type="submission" date="2020-08" db="EMBL/GenBank/DDBJ databases">
        <title>Genomic Encyclopedia of Type Strains, Phase IV (KMG-IV): sequencing the most valuable type-strain genomes for metagenomic binning, comparative biology and taxonomic classification.</title>
        <authorList>
            <person name="Goeker M."/>
        </authorList>
    </citation>
    <scope>NUCLEOTIDE SEQUENCE [LARGE SCALE GENOMIC DNA]</scope>
    <source>
        <strain evidence="3 4">YIM 65646</strain>
    </source>
</reference>
<accession>A0A841FTC8</accession>
<evidence type="ECO:0000256" key="2">
    <source>
        <dbReference type="SAM" id="Phobius"/>
    </source>
</evidence>
<gene>
    <name evidence="3" type="ORF">HNR73_006943</name>
</gene>
<organism evidence="3 4">
    <name type="scientific">Phytomonospora endophytica</name>
    <dbReference type="NCBI Taxonomy" id="714109"/>
    <lineage>
        <taxon>Bacteria</taxon>
        <taxon>Bacillati</taxon>
        <taxon>Actinomycetota</taxon>
        <taxon>Actinomycetes</taxon>
        <taxon>Micromonosporales</taxon>
        <taxon>Micromonosporaceae</taxon>
        <taxon>Phytomonospora</taxon>
    </lineage>
</organism>
<dbReference type="AlphaFoldDB" id="A0A841FTC8"/>
<evidence type="ECO:0000256" key="1">
    <source>
        <dbReference type="SAM" id="MobiDB-lite"/>
    </source>
</evidence>
<evidence type="ECO:0000313" key="4">
    <source>
        <dbReference type="Proteomes" id="UP000548476"/>
    </source>
</evidence>
<proteinExistence type="predicted"/>
<feature type="compositionally biased region" description="Pro residues" evidence="1">
    <location>
        <begin position="206"/>
        <end position="221"/>
    </location>
</feature>
<feature type="transmembrane region" description="Helical" evidence="2">
    <location>
        <begin position="149"/>
        <end position="171"/>
    </location>
</feature>
<feature type="transmembrane region" description="Helical" evidence="2">
    <location>
        <begin position="21"/>
        <end position="45"/>
    </location>
</feature>
<keyword evidence="2" id="KW-0472">Membrane</keyword>
<sequence length="263" mass="27641">MYYQGQAPAERERPGVLMAGVMTVFGTVALTLGTTMALVLSYQWVTVKMAAETYSSSNQDFADLLRSNMIIVIAFYAVISIVLAVGAILTMRQQNAGRILVWVGGGVLSVVNLCCGLSFAAIVTMVSDIAAQSSSYDGSPAPDAPTTELWMATIFTFTAVVAAIVAMILLAQRSVGLWIKGNPQVAPGGFAVPMAGTPMPGSPVAYPQPPQPYQAPPPQQQYPPQYGPGSYGDQYGPGQQPYNGGDQYGPGNPTSGPPNQPGW</sequence>
<dbReference type="EMBL" id="JACHGT010000019">
    <property type="protein sequence ID" value="MBB6039054.1"/>
    <property type="molecule type" value="Genomic_DNA"/>
</dbReference>
<dbReference type="Proteomes" id="UP000548476">
    <property type="component" value="Unassembled WGS sequence"/>
</dbReference>
<name>A0A841FTC8_9ACTN</name>
<evidence type="ECO:0000313" key="3">
    <source>
        <dbReference type="EMBL" id="MBB6039054.1"/>
    </source>
</evidence>
<feature type="transmembrane region" description="Helical" evidence="2">
    <location>
        <begin position="101"/>
        <end position="129"/>
    </location>
</feature>
<keyword evidence="2" id="KW-0812">Transmembrane</keyword>
<feature type="region of interest" description="Disordered" evidence="1">
    <location>
        <begin position="201"/>
        <end position="263"/>
    </location>
</feature>
<dbReference type="RefSeq" id="WP_184792073.1">
    <property type="nucleotide sequence ID" value="NZ_BONT01000114.1"/>
</dbReference>
<feature type="transmembrane region" description="Helical" evidence="2">
    <location>
        <begin position="65"/>
        <end position="89"/>
    </location>
</feature>
<comment type="caution">
    <text evidence="3">The sequence shown here is derived from an EMBL/GenBank/DDBJ whole genome shotgun (WGS) entry which is preliminary data.</text>
</comment>
<protein>
    <recommendedName>
        <fullName evidence="5">MARVEL domain-containing protein</fullName>
    </recommendedName>
</protein>
<keyword evidence="2" id="KW-1133">Transmembrane helix</keyword>